<accession>A0A979G5Z6</accession>
<name>A0A979G5Z6_CHIPD</name>
<dbReference type="RefSeq" id="WP_012791476.1">
    <property type="nucleotide sequence ID" value="NC_013132.1"/>
</dbReference>
<protein>
    <submittedName>
        <fullName evidence="1">Uncharacterized protein</fullName>
    </submittedName>
</protein>
<reference evidence="1 2" key="2">
    <citation type="journal article" date="2010" name="Stand. Genomic Sci.">
        <title>Complete genome sequence of Chitinophaga pinensis type strain (UQM 2034).</title>
        <authorList>
            <person name="Glavina Del Rio T."/>
            <person name="Abt B."/>
            <person name="Spring S."/>
            <person name="Lapidus A."/>
            <person name="Nolan M."/>
            <person name="Tice H."/>
            <person name="Copeland A."/>
            <person name="Cheng J.F."/>
            <person name="Chen F."/>
            <person name="Bruce D."/>
            <person name="Goodwin L."/>
            <person name="Pitluck S."/>
            <person name="Ivanova N."/>
            <person name="Mavromatis K."/>
            <person name="Mikhailova N."/>
            <person name="Pati A."/>
            <person name="Chen A."/>
            <person name="Palaniappan K."/>
            <person name="Land M."/>
            <person name="Hauser L."/>
            <person name="Chang Y.J."/>
            <person name="Jeffries C.D."/>
            <person name="Chain P."/>
            <person name="Saunders E."/>
            <person name="Detter J.C."/>
            <person name="Brettin T."/>
            <person name="Rohde M."/>
            <person name="Goker M."/>
            <person name="Bristow J."/>
            <person name="Eisen J.A."/>
            <person name="Markowitz V."/>
            <person name="Hugenholtz P."/>
            <person name="Kyrpides N.C."/>
            <person name="Klenk H.P."/>
            <person name="Lucas S."/>
        </authorList>
    </citation>
    <scope>NUCLEOTIDE SEQUENCE [LARGE SCALE GENOMIC DNA]</scope>
    <source>
        <strain evidence="2">ATCC 43595 / DSM 2588 / LMG 13176 / NBRC 15968 / NCIMB 11800 / UQM 2034</strain>
    </source>
</reference>
<organism evidence="1 2">
    <name type="scientific">Chitinophaga pinensis (strain ATCC 43595 / DSM 2588 / LMG 13176 / NBRC 15968 / NCIMB 11800 / UQM 2034)</name>
    <dbReference type="NCBI Taxonomy" id="485918"/>
    <lineage>
        <taxon>Bacteria</taxon>
        <taxon>Pseudomonadati</taxon>
        <taxon>Bacteroidota</taxon>
        <taxon>Chitinophagia</taxon>
        <taxon>Chitinophagales</taxon>
        <taxon>Chitinophagaceae</taxon>
        <taxon>Chitinophaga</taxon>
    </lineage>
</organism>
<dbReference type="EMBL" id="CP001699">
    <property type="protein sequence ID" value="ACU61303.1"/>
    <property type="molecule type" value="Genomic_DNA"/>
</dbReference>
<gene>
    <name evidence="1" type="ordered locus">Cpin_3841</name>
</gene>
<dbReference type="AlphaFoldDB" id="A0A979G5Z6"/>
<evidence type="ECO:0000313" key="2">
    <source>
        <dbReference type="Proteomes" id="UP000002215"/>
    </source>
</evidence>
<proteinExistence type="predicted"/>
<evidence type="ECO:0000313" key="1">
    <source>
        <dbReference type="EMBL" id="ACU61303.1"/>
    </source>
</evidence>
<dbReference type="KEGG" id="cpi:Cpin_3841"/>
<reference evidence="2" key="1">
    <citation type="submission" date="2009-08" db="EMBL/GenBank/DDBJ databases">
        <title>The complete genome of Chitinophaga pinensis DSM 2588.</title>
        <authorList>
            <consortium name="US DOE Joint Genome Institute (JGI-PGF)"/>
            <person name="Lucas S."/>
            <person name="Copeland A."/>
            <person name="Lapidus A."/>
            <person name="Glavina del Rio T."/>
            <person name="Dalin E."/>
            <person name="Tice H."/>
            <person name="Bruce D."/>
            <person name="Goodwin L."/>
            <person name="Pitluck S."/>
            <person name="Kyrpides N."/>
            <person name="Mavromatis K."/>
            <person name="Ivanova N."/>
            <person name="Mikhailova N."/>
            <person name="Sims D."/>
            <person name="Meinche L."/>
            <person name="Brettin T."/>
            <person name="Detter J.C."/>
            <person name="Han C."/>
            <person name="Larimer F."/>
            <person name="Land M."/>
            <person name="Hauser L."/>
            <person name="Markowitz V."/>
            <person name="Cheng J.-F."/>
            <person name="Hugenholtz P."/>
            <person name="Woyke T."/>
            <person name="Wu D."/>
            <person name="Spring S."/>
            <person name="Klenk H.-P."/>
            <person name="Eisen J.A."/>
        </authorList>
    </citation>
    <scope>NUCLEOTIDE SEQUENCE [LARGE SCALE GENOMIC DNA]</scope>
    <source>
        <strain evidence="2">ATCC 43595 / DSM 2588 / LMG 13176 / NBRC 15968 / NCIMB 11800 / UQM 2034</strain>
    </source>
</reference>
<sequence length="61" mass="6947">MSKEELADKTRVARQNLLKELKDINIDPSVDNMDDEDAITCSPNECLIMIEALEELLNKQV</sequence>
<dbReference type="Proteomes" id="UP000002215">
    <property type="component" value="Chromosome"/>
</dbReference>